<gene>
    <name evidence="1" type="ORF">BG015_006860</name>
</gene>
<dbReference type="Proteomes" id="UP000748756">
    <property type="component" value="Unassembled WGS sequence"/>
</dbReference>
<dbReference type="OrthoDB" id="2446972at2759"/>
<proteinExistence type="predicted"/>
<organism evidence="1 2">
    <name type="scientific">Linnemannia schmuckeri</name>
    <dbReference type="NCBI Taxonomy" id="64567"/>
    <lineage>
        <taxon>Eukaryota</taxon>
        <taxon>Fungi</taxon>
        <taxon>Fungi incertae sedis</taxon>
        <taxon>Mucoromycota</taxon>
        <taxon>Mortierellomycotina</taxon>
        <taxon>Mortierellomycetes</taxon>
        <taxon>Mortierellales</taxon>
        <taxon>Mortierellaceae</taxon>
        <taxon>Linnemannia</taxon>
    </lineage>
</organism>
<dbReference type="EMBL" id="JAAAUQ010000335">
    <property type="protein sequence ID" value="KAF9151294.1"/>
    <property type="molecule type" value="Genomic_DNA"/>
</dbReference>
<comment type="caution">
    <text evidence="1">The sequence shown here is derived from an EMBL/GenBank/DDBJ whole genome shotgun (WGS) entry which is preliminary data.</text>
</comment>
<keyword evidence="2" id="KW-1185">Reference proteome</keyword>
<protein>
    <submittedName>
        <fullName evidence="1">Uncharacterized protein</fullName>
    </submittedName>
</protein>
<reference evidence="1" key="1">
    <citation type="journal article" date="2020" name="Fungal Divers.">
        <title>Resolving the Mortierellaceae phylogeny through synthesis of multi-gene phylogenetics and phylogenomics.</title>
        <authorList>
            <person name="Vandepol N."/>
            <person name="Liber J."/>
            <person name="Desiro A."/>
            <person name="Na H."/>
            <person name="Kennedy M."/>
            <person name="Barry K."/>
            <person name="Grigoriev I.V."/>
            <person name="Miller A.N."/>
            <person name="O'Donnell K."/>
            <person name="Stajich J.E."/>
            <person name="Bonito G."/>
        </authorList>
    </citation>
    <scope>NUCLEOTIDE SEQUENCE</scope>
    <source>
        <strain evidence="1">NRRL 6426</strain>
    </source>
</reference>
<dbReference type="AlphaFoldDB" id="A0A9P5RZ96"/>
<name>A0A9P5RZ96_9FUNG</name>
<accession>A0A9P5RZ96</accession>
<evidence type="ECO:0000313" key="2">
    <source>
        <dbReference type="Proteomes" id="UP000748756"/>
    </source>
</evidence>
<sequence>MSSLRRHKKHIRHLTVTDNAVLLAALDSNLTDLLALTMQTFPNTSGTFSAEFSMNLVGDSPSVSESGASRWKTVVLRDMFASYYRRGEAACIRASWLLVLENPGLQHLVFMWNWNILFSEVKWGANKYRTPVPLPGLMVKGFLDRVFRWLTSIRHVNIGLYTDNYLLSNLPTLLPNITTFVHSGVVFFDAIAIQLAPYPKLKCLTFSQDSGGYIDDDDDTENSGVNMETPMNILEYLSLESFVFTNYRGHIKLLNPRVRFPRIKKMRSYSKIVGPSIVRQAL</sequence>
<evidence type="ECO:0000313" key="1">
    <source>
        <dbReference type="EMBL" id="KAF9151294.1"/>
    </source>
</evidence>